<dbReference type="AlphaFoldDB" id="A0A0G1YR26"/>
<evidence type="ECO:0000256" key="6">
    <source>
        <dbReference type="ARBA" id="ARBA00035136"/>
    </source>
</evidence>
<dbReference type="InterPro" id="IPR036510">
    <property type="entry name" value="Ribosomal_bS20_sf"/>
</dbReference>
<dbReference type="GO" id="GO:0015935">
    <property type="term" value="C:small ribosomal subunit"/>
    <property type="evidence" value="ECO:0007669"/>
    <property type="project" value="TreeGrafter"/>
</dbReference>
<dbReference type="NCBIfam" id="TIGR00029">
    <property type="entry name" value="S20"/>
    <property type="match status" value="1"/>
</dbReference>
<evidence type="ECO:0000313" key="8">
    <source>
        <dbReference type="EMBL" id="KKW45868.1"/>
    </source>
</evidence>
<keyword evidence="4 7" id="KW-0689">Ribosomal protein</keyword>
<dbReference type="EMBL" id="LCSD01000036">
    <property type="protein sequence ID" value="KKW45868.1"/>
    <property type="molecule type" value="Genomic_DNA"/>
</dbReference>
<dbReference type="PANTHER" id="PTHR33398:SF1">
    <property type="entry name" value="SMALL RIBOSOMAL SUBUNIT PROTEIN BS20C"/>
    <property type="match status" value="1"/>
</dbReference>
<dbReference type="HAMAP" id="MF_00500">
    <property type="entry name" value="Ribosomal_bS20"/>
    <property type="match status" value="1"/>
</dbReference>
<keyword evidence="3 7" id="KW-0694">RNA-binding</keyword>
<evidence type="ECO:0000256" key="4">
    <source>
        <dbReference type="ARBA" id="ARBA00022980"/>
    </source>
</evidence>
<dbReference type="GO" id="GO:0005829">
    <property type="term" value="C:cytosol"/>
    <property type="evidence" value="ECO:0007669"/>
    <property type="project" value="TreeGrafter"/>
</dbReference>
<protein>
    <recommendedName>
        <fullName evidence="6 7">Small ribosomal subunit protein bS20</fullName>
    </recommendedName>
</protein>
<evidence type="ECO:0000256" key="7">
    <source>
        <dbReference type="HAMAP-Rule" id="MF_00500"/>
    </source>
</evidence>
<evidence type="ECO:0000256" key="1">
    <source>
        <dbReference type="ARBA" id="ARBA00007634"/>
    </source>
</evidence>
<evidence type="ECO:0000256" key="5">
    <source>
        <dbReference type="ARBA" id="ARBA00023274"/>
    </source>
</evidence>
<comment type="function">
    <text evidence="7">Binds directly to 16S ribosomal RNA.</text>
</comment>
<dbReference type="InterPro" id="IPR002583">
    <property type="entry name" value="Ribosomal_bS20"/>
</dbReference>
<dbReference type="GO" id="GO:0070181">
    <property type="term" value="F:small ribosomal subunit rRNA binding"/>
    <property type="evidence" value="ECO:0007669"/>
    <property type="project" value="TreeGrafter"/>
</dbReference>
<comment type="caution">
    <text evidence="8">The sequence shown here is derived from an EMBL/GenBank/DDBJ whole genome shotgun (WGS) entry which is preliminary data.</text>
</comment>
<dbReference type="GO" id="GO:0003735">
    <property type="term" value="F:structural constituent of ribosome"/>
    <property type="evidence" value="ECO:0007669"/>
    <property type="project" value="InterPro"/>
</dbReference>
<reference evidence="8 9" key="1">
    <citation type="journal article" date="2015" name="Nature">
        <title>rRNA introns, odd ribosomes, and small enigmatic genomes across a large radiation of phyla.</title>
        <authorList>
            <person name="Brown C.T."/>
            <person name="Hug L.A."/>
            <person name="Thomas B.C."/>
            <person name="Sharon I."/>
            <person name="Castelle C.J."/>
            <person name="Singh A."/>
            <person name="Wilkins M.J."/>
            <person name="Williams K.H."/>
            <person name="Banfield J.F."/>
        </authorList>
    </citation>
    <scope>NUCLEOTIDE SEQUENCE [LARGE SCALE GENOMIC DNA]</scope>
</reference>
<dbReference type="Proteomes" id="UP000034789">
    <property type="component" value="Unassembled WGS sequence"/>
</dbReference>
<keyword evidence="2 7" id="KW-0699">rRNA-binding</keyword>
<comment type="similarity">
    <text evidence="1 7">Belongs to the bacterial ribosomal protein bS20 family.</text>
</comment>
<keyword evidence="5 7" id="KW-0687">Ribonucleoprotein</keyword>
<dbReference type="SUPFAM" id="SSF46992">
    <property type="entry name" value="Ribosomal protein S20"/>
    <property type="match status" value="1"/>
</dbReference>
<gene>
    <name evidence="7" type="primary">rpsT</name>
    <name evidence="8" type="ORF">UY98_C0036G0003</name>
</gene>
<dbReference type="GO" id="GO:0006412">
    <property type="term" value="P:translation"/>
    <property type="evidence" value="ECO:0007669"/>
    <property type="project" value="UniProtKB-UniRule"/>
</dbReference>
<evidence type="ECO:0000256" key="2">
    <source>
        <dbReference type="ARBA" id="ARBA00022730"/>
    </source>
</evidence>
<dbReference type="PANTHER" id="PTHR33398">
    <property type="entry name" value="30S RIBOSOMAL PROTEIN S20"/>
    <property type="match status" value="1"/>
</dbReference>
<dbReference type="Pfam" id="PF01649">
    <property type="entry name" value="Ribosomal_S20p"/>
    <property type="match status" value="1"/>
</dbReference>
<evidence type="ECO:0000256" key="3">
    <source>
        <dbReference type="ARBA" id="ARBA00022884"/>
    </source>
</evidence>
<dbReference type="Gene3D" id="1.20.58.110">
    <property type="entry name" value="Ribosomal protein S20"/>
    <property type="match status" value="1"/>
</dbReference>
<sequence>MARTSSAKKAQRVALRRRVFNARRKKAMKDAVKNVSRLVAAKDGKAAEAALPALYKALDKAAKNGTIKKNTAARMKSRITKRTQALSA</sequence>
<accession>A0A0G1YR26</accession>
<organism evidence="8 9">
    <name type="scientific">Candidatus Kaiserbacteria bacterium GW2011_GWA2_58_9</name>
    <dbReference type="NCBI Taxonomy" id="1618672"/>
    <lineage>
        <taxon>Bacteria</taxon>
        <taxon>Candidatus Kaiseribacteriota</taxon>
    </lineage>
</organism>
<evidence type="ECO:0000313" key="9">
    <source>
        <dbReference type="Proteomes" id="UP000034789"/>
    </source>
</evidence>
<name>A0A0G1YR26_9BACT</name>
<proteinExistence type="inferred from homology"/>